<dbReference type="EMBL" id="PQXL01000206">
    <property type="protein sequence ID" value="THV49220.1"/>
    <property type="molecule type" value="Genomic_DNA"/>
</dbReference>
<dbReference type="Proteomes" id="UP000308671">
    <property type="component" value="Unassembled WGS sequence"/>
</dbReference>
<organism evidence="1 2">
    <name type="scientific">Botrytis galanthina</name>
    <dbReference type="NCBI Taxonomy" id="278940"/>
    <lineage>
        <taxon>Eukaryota</taxon>
        <taxon>Fungi</taxon>
        <taxon>Dikarya</taxon>
        <taxon>Ascomycota</taxon>
        <taxon>Pezizomycotina</taxon>
        <taxon>Leotiomycetes</taxon>
        <taxon>Helotiales</taxon>
        <taxon>Sclerotiniaceae</taxon>
        <taxon>Botrytis</taxon>
    </lineage>
</organism>
<accession>A0A4S8QW81</accession>
<dbReference type="OrthoDB" id="3509018at2759"/>
<sequence>MPPIKKDHNLIPMALPKSPESPLEDYANISSEISAIEKSEQQILNHDKKSIVDILPTELIANVMGHLGPTFGVVFGLTCHKVCDEYKRQYPHSDALLLETRLWNKDSKEDVQHPLFRPSARLHDLLGKWMGRGDTTKYLYFRDLALGSSDLLMYCAIPGYYVGKFLLRDVYGEEADPSGHALRQLLLAWCAYVHIQRGWLQFRGDDEPPNYPSPLNMGGKAWIDEMGRIVSVYKNEEPDNIFIYIVRIAINVANKEYGESSSVIEARRKQLREQ</sequence>
<evidence type="ECO:0000313" key="1">
    <source>
        <dbReference type="EMBL" id="THV49220.1"/>
    </source>
</evidence>
<protein>
    <submittedName>
        <fullName evidence="1">Uncharacterized protein</fullName>
    </submittedName>
</protein>
<proteinExistence type="predicted"/>
<gene>
    <name evidence="1" type="ORF">BGAL_0206g00240</name>
</gene>
<comment type="caution">
    <text evidence="1">The sequence shown here is derived from an EMBL/GenBank/DDBJ whole genome shotgun (WGS) entry which is preliminary data.</text>
</comment>
<evidence type="ECO:0000313" key="2">
    <source>
        <dbReference type="Proteomes" id="UP000308671"/>
    </source>
</evidence>
<reference evidence="1 2" key="1">
    <citation type="submission" date="2017-12" db="EMBL/GenBank/DDBJ databases">
        <title>Comparative genomics of Botrytis spp.</title>
        <authorList>
            <person name="Valero-Jimenez C.A."/>
            <person name="Tapia P."/>
            <person name="Veloso J."/>
            <person name="Silva-Moreno E."/>
            <person name="Staats M."/>
            <person name="Valdes J.H."/>
            <person name="Van Kan J.A.L."/>
        </authorList>
    </citation>
    <scope>NUCLEOTIDE SEQUENCE [LARGE SCALE GENOMIC DNA]</scope>
    <source>
        <strain evidence="1 2">MUCL435</strain>
    </source>
</reference>
<dbReference type="AlphaFoldDB" id="A0A4S8QW81"/>
<name>A0A4S8QW81_9HELO</name>
<keyword evidence="2" id="KW-1185">Reference proteome</keyword>